<name>A0A8T8X1R9_ASPJA</name>
<feature type="region of interest" description="Disordered" evidence="1">
    <location>
        <begin position="1"/>
        <end position="69"/>
    </location>
</feature>
<evidence type="ECO:0000313" key="3">
    <source>
        <dbReference type="Proteomes" id="UP000249497"/>
    </source>
</evidence>
<accession>A0A8T8X1R9</accession>
<feature type="compositionally biased region" description="Basic and acidic residues" evidence="1">
    <location>
        <begin position="1"/>
        <end position="10"/>
    </location>
</feature>
<organism evidence="2 3">
    <name type="scientific">Aspergillus japonicus CBS 114.51</name>
    <dbReference type="NCBI Taxonomy" id="1448312"/>
    <lineage>
        <taxon>Eukaryota</taxon>
        <taxon>Fungi</taxon>
        <taxon>Dikarya</taxon>
        <taxon>Ascomycota</taxon>
        <taxon>Pezizomycotina</taxon>
        <taxon>Eurotiomycetes</taxon>
        <taxon>Eurotiomycetidae</taxon>
        <taxon>Eurotiales</taxon>
        <taxon>Aspergillaceae</taxon>
        <taxon>Aspergillus</taxon>
        <taxon>Aspergillus subgen. Circumdati</taxon>
    </lineage>
</organism>
<dbReference type="RefSeq" id="XP_025527865.1">
    <property type="nucleotide sequence ID" value="XM_025677792.1"/>
</dbReference>
<protein>
    <submittedName>
        <fullName evidence="2">Uncharacterized protein</fullName>
    </submittedName>
</protein>
<dbReference type="Proteomes" id="UP000249497">
    <property type="component" value="Unassembled WGS sequence"/>
</dbReference>
<sequence length="69" mass="7084">MLAECGERRPALGNFNSPAVTHGPLPLPGESEQNSALTPPPPPSQPSLTPHRWAPVLASASSSTTTSSP</sequence>
<proteinExistence type="predicted"/>
<feature type="compositionally biased region" description="Low complexity" evidence="1">
    <location>
        <begin position="58"/>
        <end position="69"/>
    </location>
</feature>
<gene>
    <name evidence="2" type="ORF">BO86DRAFT_91324</name>
</gene>
<evidence type="ECO:0000313" key="2">
    <source>
        <dbReference type="EMBL" id="RAH81971.1"/>
    </source>
</evidence>
<dbReference type="EMBL" id="KZ824792">
    <property type="protein sequence ID" value="RAH81971.1"/>
    <property type="molecule type" value="Genomic_DNA"/>
</dbReference>
<evidence type="ECO:0000256" key="1">
    <source>
        <dbReference type="SAM" id="MobiDB-lite"/>
    </source>
</evidence>
<reference evidence="2 3" key="1">
    <citation type="submission" date="2018-02" db="EMBL/GenBank/DDBJ databases">
        <title>The genomes of Aspergillus section Nigri reveals drivers in fungal speciation.</title>
        <authorList>
            <consortium name="DOE Joint Genome Institute"/>
            <person name="Vesth T.C."/>
            <person name="Nybo J."/>
            <person name="Theobald S."/>
            <person name="Brandl J."/>
            <person name="Frisvad J.C."/>
            <person name="Nielsen K.F."/>
            <person name="Lyhne E.K."/>
            <person name="Kogle M.E."/>
            <person name="Kuo A."/>
            <person name="Riley R."/>
            <person name="Clum A."/>
            <person name="Nolan M."/>
            <person name="Lipzen A."/>
            <person name="Salamov A."/>
            <person name="Henrissat B."/>
            <person name="Wiebenga A."/>
            <person name="De vries R.P."/>
            <person name="Grigoriev I.V."/>
            <person name="Mortensen U.H."/>
            <person name="Andersen M.R."/>
            <person name="Baker S.E."/>
        </authorList>
    </citation>
    <scope>NUCLEOTIDE SEQUENCE [LARGE SCALE GENOMIC DNA]</scope>
    <source>
        <strain evidence="2 3">CBS 114.51</strain>
    </source>
</reference>
<dbReference type="AlphaFoldDB" id="A0A8T8X1R9"/>
<keyword evidence="3" id="KW-1185">Reference proteome</keyword>
<dbReference type="GeneID" id="37181485"/>